<dbReference type="EMBL" id="CAXKWB010002967">
    <property type="protein sequence ID" value="CAL4068064.1"/>
    <property type="molecule type" value="Genomic_DNA"/>
</dbReference>
<dbReference type="InterPro" id="IPR051637">
    <property type="entry name" value="Ank_repeat_dom-contain_49"/>
</dbReference>
<evidence type="ECO:0000256" key="2">
    <source>
        <dbReference type="ARBA" id="ARBA00023043"/>
    </source>
</evidence>
<dbReference type="SUPFAM" id="SSF48403">
    <property type="entry name" value="Ankyrin repeat"/>
    <property type="match status" value="1"/>
</dbReference>
<dbReference type="InterPro" id="IPR036770">
    <property type="entry name" value="Ankyrin_rpt-contain_sf"/>
</dbReference>
<dbReference type="FunFam" id="1.25.40.20:FF:000050">
    <property type="entry name" value="integrin-linked protein kinase"/>
    <property type="match status" value="1"/>
</dbReference>
<gene>
    <name evidence="4" type="ORF">MNOR_LOCUS6946</name>
</gene>
<accession>A0AAV2Q2G1</accession>
<feature type="repeat" description="ANK" evidence="3">
    <location>
        <begin position="66"/>
        <end position="98"/>
    </location>
</feature>
<proteinExistence type="predicted"/>
<dbReference type="SMART" id="SM00248">
    <property type="entry name" value="ANK"/>
    <property type="match status" value="3"/>
</dbReference>
<dbReference type="PANTHER" id="PTHR24180:SF45">
    <property type="entry name" value="POLY [ADP-RIBOSE] POLYMERASE TANKYRASE"/>
    <property type="match status" value="1"/>
</dbReference>
<dbReference type="Pfam" id="PF12796">
    <property type="entry name" value="Ank_2"/>
    <property type="match status" value="2"/>
</dbReference>
<feature type="repeat" description="ANK" evidence="3">
    <location>
        <begin position="33"/>
        <end position="65"/>
    </location>
</feature>
<name>A0AAV2Q2G1_MEGNR</name>
<feature type="repeat" description="ANK" evidence="3">
    <location>
        <begin position="99"/>
        <end position="131"/>
    </location>
</feature>
<comment type="caution">
    <text evidence="4">The sequence shown here is derived from an EMBL/GenBank/DDBJ whole genome shotgun (WGS) entry which is preliminary data.</text>
</comment>
<evidence type="ECO:0000313" key="5">
    <source>
        <dbReference type="Proteomes" id="UP001497623"/>
    </source>
</evidence>
<keyword evidence="2 3" id="KW-0040">ANK repeat</keyword>
<keyword evidence="5" id="KW-1185">Reference proteome</keyword>
<evidence type="ECO:0000256" key="1">
    <source>
        <dbReference type="ARBA" id="ARBA00022737"/>
    </source>
</evidence>
<protein>
    <submittedName>
        <fullName evidence="4">Uncharacterized protein</fullName>
    </submittedName>
</protein>
<keyword evidence="1" id="KW-0677">Repeat</keyword>
<dbReference type="AlphaFoldDB" id="A0AAV2Q2G1"/>
<organism evidence="4 5">
    <name type="scientific">Meganyctiphanes norvegica</name>
    <name type="common">Northern krill</name>
    <name type="synonym">Thysanopoda norvegica</name>
    <dbReference type="NCBI Taxonomy" id="48144"/>
    <lineage>
        <taxon>Eukaryota</taxon>
        <taxon>Metazoa</taxon>
        <taxon>Ecdysozoa</taxon>
        <taxon>Arthropoda</taxon>
        <taxon>Crustacea</taxon>
        <taxon>Multicrustacea</taxon>
        <taxon>Malacostraca</taxon>
        <taxon>Eumalacostraca</taxon>
        <taxon>Eucarida</taxon>
        <taxon>Euphausiacea</taxon>
        <taxon>Euphausiidae</taxon>
        <taxon>Meganyctiphanes</taxon>
    </lineage>
</organism>
<dbReference type="PANTHER" id="PTHR24180">
    <property type="entry name" value="CYCLIN-DEPENDENT KINASE INHIBITOR 2C-RELATED"/>
    <property type="match status" value="1"/>
</dbReference>
<sequence length="180" mass="20510">MEDIFHWCREGNTVQVRLWLDDIEHDMNQGDDHGFSLLHWAGKEGHLTIVEMLLSRGARVNSTNLGDDIPLHLASAHGHRDIVNILLRNRADVNFINEHGNTPLHYACFWGYETIAEDLVQAGANISVANKYGEVPLDKCRGNLAKKLHSMAVDMGQNLEKVVFKDSSWYEKTKTRSRYL</sequence>
<dbReference type="PROSITE" id="PS50088">
    <property type="entry name" value="ANK_REPEAT"/>
    <property type="match status" value="3"/>
</dbReference>
<reference evidence="4 5" key="1">
    <citation type="submission" date="2024-05" db="EMBL/GenBank/DDBJ databases">
        <authorList>
            <person name="Wallberg A."/>
        </authorList>
    </citation>
    <scope>NUCLEOTIDE SEQUENCE [LARGE SCALE GENOMIC DNA]</scope>
</reference>
<evidence type="ECO:0000313" key="4">
    <source>
        <dbReference type="EMBL" id="CAL4068064.1"/>
    </source>
</evidence>
<dbReference type="InterPro" id="IPR002110">
    <property type="entry name" value="Ankyrin_rpt"/>
</dbReference>
<dbReference type="Gene3D" id="1.25.40.20">
    <property type="entry name" value="Ankyrin repeat-containing domain"/>
    <property type="match status" value="1"/>
</dbReference>
<evidence type="ECO:0000256" key="3">
    <source>
        <dbReference type="PROSITE-ProRule" id="PRU00023"/>
    </source>
</evidence>
<dbReference type="Proteomes" id="UP001497623">
    <property type="component" value="Unassembled WGS sequence"/>
</dbReference>
<dbReference type="PROSITE" id="PS50297">
    <property type="entry name" value="ANK_REP_REGION"/>
    <property type="match status" value="3"/>
</dbReference>
<feature type="non-terminal residue" evidence="4">
    <location>
        <position position="180"/>
    </location>
</feature>